<feature type="active site" description="Proton acceptor" evidence="1">
    <location>
        <position position="143"/>
    </location>
</feature>
<dbReference type="KEGG" id="fri:FraEuI1c_4607"/>
<feature type="region of interest" description="Disordered" evidence="3">
    <location>
        <begin position="217"/>
        <end position="245"/>
    </location>
</feature>
<dbReference type="RefSeq" id="WP_013425718.1">
    <property type="nucleotide sequence ID" value="NC_014666.1"/>
</dbReference>
<keyword evidence="5" id="KW-0808">Transferase</keyword>
<dbReference type="Gene3D" id="3.40.50.20">
    <property type="match status" value="1"/>
</dbReference>
<dbReference type="InterPro" id="IPR011004">
    <property type="entry name" value="Trimer_LpxA-like_sf"/>
</dbReference>
<evidence type="ECO:0000259" key="4">
    <source>
        <dbReference type="Pfam" id="PF17836"/>
    </source>
</evidence>
<dbReference type="PANTHER" id="PTHR43300">
    <property type="entry name" value="ACETYLTRANSFERASE"/>
    <property type="match status" value="1"/>
</dbReference>
<dbReference type="eggNOG" id="COG0110">
    <property type="taxonomic scope" value="Bacteria"/>
</dbReference>
<evidence type="ECO:0000313" key="5">
    <source>
        <dbReference type="EMBL" id="ADP82600.1"/>
    </source>
</evidence>
<dbReference type="NCBIfam" id="TIGR03570">
    <property type="entry name" value="NeuD_NnaD"/>
    <property type="match status" value="1"/>
</dbReference>
<feature type="site" description="Increases basicity of active site His" evidence="1">
    <location>
        <position position="144"/>
    </location>
</feature>
<dbReference type="PANTHER" id="PTHR43300:SF7">
    <property type="entry name" value="UDP-N-ACETYLBACILLOSAMINE N-ACETYLTRANSFERASE"/>
    <property type="match status" value="1"/>
</dbReference>
<dbReference type="InParanoid" id="E3IWX6"/>
<dbReference type="OrthoDB" id="3697257at2"/>
<sequence length="245" mass="25090">MTSAGPIPLLIVGAGGLSREAAEAARASGDHHVVGFLDDNPSLWGAPIGGAQVLGGMDRVAQYPRARLLLGPGTGRSRAVLRHRLEEMGVTGDRYTSVIHPRAVIPPSCAVGQGSILLAGVVLTADVTLGEHVVVMPNVVLTHDVVVEDYATVCANASLAGSVRVRAGSYIGQNCTIREGLTIGAWSLVGMGAAVTRDVGDAEVWAGVPAELIRPSAGPPPVWTGPAPARARGRYALPGPPSRGV</sequence>
<dbReference type="Gene3D" id="2.160.10.10">
    <property type="entry name" value="Hexapeptide repeat proteins"/>
    <property type="match status" value="1"/>
</dbReference>
<dbReference type="CDD" id="cd03360">
    <property type="entry name" value="LbH_AT_putative"/>
    <property type="match status" value="1"/>
</dbReference>
<organism evidence="5 6">
    <name type="scientific">Pseudofrankia inefficax (strain DSM 45817 / CECT 9037 / DDB 130130 / EuI1c)</name>
    <name type="common">Frankia inefficax</name>
    <dbReference type="NCBI Taxonomy" id="298654"/>
    <lineage>
        <taxon>Bacteria</taxon>
        <taxon>Bacillati</taxon>
        <taxon>Actinomycetota</taxon>
        <taxon>Actinomycetes</taxon>
        <taxon>Frankiales</taxon>
        <taxon>Frankiaceae</taxon>
        <taxon>Pseudofrankia</taxon>
    </lineage>
</organism>
<feature type="domain" description="PglD N-terminal" evidence="4">
    <location>
        <begin position="9"/>
        <end position="57"/>
    </location>
</feature>
<dbReference type="Pfam" id="PF17836">
    <property type="entry name" value="PglD_N"/>
    <property type="match status" value="1"/>
</dbReference>
<dbReference type="InterPro" id="IPR020019">
    <property type="entry name" value="AcTrfase_PglD-like"/>
</dbReference>
<evidence type="ECO:0000256" key="3">
    <source>
        <dbReference type="SAM" id="MobiDB-lite"/>
    </source>
</evidence>
<keyword evidence="6" id="KW-1185">Reference proteome</keyword>
<reference evidence="5 6" key="1">
    <citation type="submission" date="2010-10" db="EMBL/GenBank/DDBJ databases">
        <title>Complete sequence of Frankia sp. EuI1c.</title>
        <authorList>
            <consortium name="US DOE Joint Genome Institute"/>
            <person name="Lucas S."/>
            <person name="Copeland A."/>
            <person name="Lapidus A."/>
            <person name="Cheng J.-F."/>
            <person name="Bruce D."/>
            <person name="Goodwin L."/>
            <person name="Pitluck S."/>
            <person name="Chertkov O."/>
            <person name="Detter J.C."/>
            <person name="Han C."/>
            <person name="Tapia R."/>
            <person name="Land M."/>
            <person name="Hauser L."/>
            <person name="Jeffries C."/>
            <person name="Kyrpides N."/>
            <person name="Ivanova N."/>
            <person name="Mikhailova N."/>
            <person name="Beauchemin N."/>
            <person name="Sen A."/>
            <person name="Sur S.A."/>
            <person name="Gtari M."/>
            <person name="Wall L."/>
            <person name="Tisa L."/>
            <person name="Woyke T."/>
        </authorList>
    </citation>
    <scope>NUCLEOTIDE SEQUENCE [LARGE SCALE GENOMIC DNA]</scope>
    <source>
        <strain evidence="6">DSM 45817 / CECT 9037 / EuI1c</strain>
    </source>
</reference>
<dbReference type="GO" id="GO:0016746">
    <property type="term" value="F:acyltransferase activity"/>
    <property type="evidence" value="ECO:0007669"/>
    <property type="project" value="UniProtKB-KW"/>
</dbReference>
<dbReference type="Pfam" id="PF00132">
    <property type="entry name" value="Hexapep"/>
    <property type="match status" value="1"/>
</dbReference>
<dbReference type="InterPro" id="IPR041561">
    <property type="entry name" value="PglD_N"/>
</dbReference>
<feature type="binding site" evidence="2">
    <location>
        <position position="73"/>
    </location>
    <ligand>
        <name>substrate</name>
    </ligand>
</feature>
<feature type="compositionally biased region" description="Low complexity" evidence="3">
    <location>
        <begin position="225"/>
        <end position="237"/>
    </location>
</feature>
<dbReference type="EMBL" id="CP002299">
    <property type="protein sequence ID" value="ADP82600.1"/>
    <property type="molecule type" value="Genomic_DNA"/>
</dbReference>
<name>E3IWX6_PSEI1</name>
<evidence type="ECO:0000256" key="2">
    <source>
        <dbReference type="PIRSR" id="PIRSR620019-2"/>
    </source>
</evidence>
<keyword evidence="5" id="KW-0012">Acyltransferase</keyword>
<dbReference type="STRING" id="298654.FraEuI1c_4607"/>
<evidence type="ECO:0000256" key="1">
    <source>
        <dbReference type="PIRSR" id="PIRSR620019-1"/>
    </source>
</evidence>
<dbReference type="Proteomes" id="UP000002484">
    <property type="component" value="Chromosome"/>
</dbReference>
<dbReference type="SUPFAM" id="SSF51161">
    <property type="entry name" value="Trimeric LpxA-like enzymes"/>
    <property type="match status" value="1"/>
</dbReference>
<evidence type="ECO:0000313" key="6">
    <source>
        <dbReference type="Proteomes" id="UP000002484"/>
    </source>
</evidence>
<dbReference type="AlphaFoldDB" id="E3IWX6"/>
<gene>
    <name evidence="5" type="ordered locus">FraEuI1c_4607</name>
</gene>
<dbReference type="InterPro" id="IPR001451">
    <property type="entry name" value="Hexapep"/>
</dbReference>
<accession>E3IWX6</accession>
<proteinExistence type="predicted"/>
<dbReference type="HOGENOM" id="CLU_081811_1_2_11"/>
<protein>
    <submittedName>
        <fullName evidence="5">Sugar O-acyltransferase, sialic acid O-acetyltransferase NeuD family</fullName>
    </submittedName>
</protein>
<dbReference type="InterPro" id="IPR050179">
    <property type="entry name" value="Trans_hexapeptide_repeat"/>
</dbReference>